<name>A0A345SY37_9ACTN</name>
<organism evidence="1 2">
    <name type="scientific">Peterkaempfera bronchialis</name>
    <dbReference type="NCBI Taxonomy" id="2126346"/>
    <lineage>
        <taxon>Bacteria</taxon>
        <taxon>Bacillati</taxon>
        <taxon>Actinomycetota</taxon>
        <taxon>Actinomycetes</taxon>
        <taxon>Kitasatosporales</taxon>
        <taxon>Streptomycetaceae</taxon>
        <taxon>Peterkaempfera</taxon>
    </lineage>
</organism>
<dbReference type="EMBL" id="CP031264">
    <property type="protein sequence ID" value="AXI78642.1"/>
    <property type="molecule type" value="Genomic_DNA"/>
</dbReference>
<dbReference type="RefSeq" id="WP_111491689.1">
    <property type="nucleotide sequence ID" value="NZ_CP031264.1"/>
</dbReference>
<dbReference type="AlphaFoldDB" id="A0A345SY37"/>
<evidence type="ECO:0000313" key="2">
    <source>
        <dbReference type="Proteomes" id="UP000249340"/>
    </source>
</evidence>
<sequence>MTHEAVILESRTMRDSLTEWTQALDRVKALQLLPDGMHLTTRLVADYFEVGEEAVKSIVKRHREELRSNGYQLLQGDELHRYLRSNMDPSPLPGRGLALFPRRAVLNVAMLLRDSDVARQVRSQLLDLADAARPSAALDAYVAELARRVAEEVVLRRLQPHARVVGAMSCRLADVDTALREVRGRMDSLCTLWAHRSVQDRSRGRRCR</sequence>
<dbReference type="KEGG" id="stri:C7M71_015610"/>
<dbReference type="OrthoDB" id="3527311at2"/>
<gene>
    <name evidence="1" type="ORF">C7M71_015610</name>
</gene>
<evidence type="ECO:0000313" key="1">
    <source>
        <dbReference type="EMBL" id="AXI78642.1"/>
    </source>
</evidence>
<proteinExistence type="predicted"/>
<keyword evidence="2" id="KW-1185">Reference proteome</keyword>
<accession>A0A345SY37</accession>
<dbReference type="Proteomes" id="UP000249340">
    <property type="component" value="Chromosome"/>
</dbReference>
<reference evidence="2" key="1">
    <citation type="submission" date="2018-07" db="EMBL/GenBank/DDBJ databases">
        <title>Streptacidiphilus bronchialis DSM 106435 chromosome.</title>
        <authorList>
            <person name="Batra D."/>
            <person name="Gulvik C.A."/>
        </authorList>
    </citation>
    <scope>NUCLEOTIDE SEQUENCE [LARGE SCALE GENOMIC DNA]</scope>
    <source>
        <strain evidence="2">DSM 106435</strain>
    </source>
</reference>
<protein>
    <submittedName>
        <fullName evidence="1">Uncharacterized protein</fullName>
    </submittedName>
</protein>